<dbReference type="Proteomes" id="UP000641803">
    <property type="component" value="Unassembled WGS sequence"/>
</dbReference>
<keyword evidence="3" id="KW-0560">Oxidoreductase</keyword>
<keyword evidence="3" id="KW-0503">Monooxygenase</keyword>
<reference evidence="3 4" key="1">
    <citation type="submission" date="2020-08" db="EMBL/GenBank/DDBJ databases">
        <title>A Genomic Blueprint of the Chicken Gut Microbiome.</title>
        <authorList>
            <person name="Gilroy R."/>
            <person name="Ravi A."/>
            <person name="Getino M."/>
            <person name="Pursley I."/>
            <person name="Horton D.L."/>
            <person name="Alikhan N.-F."/>
            <person name="Baker D."/>
            <person name="Gharbi K."/>
            <person name="Hall N."/>
            <person name="Watson M."/>
            <person name="Adriaenssens E.M."/>
            <person name="Foster-Nyarko E."/>
            <person name="Jarju S."/>
            <person name="Secka A."/>
            <person name="Antonio M."/>
            <person name="Oren A."/>
            <person name="Chaudhuri R."/>
            <person name="La Ragione R.M."/>
            <person name="Hildebrand F."/>
            <person name="Pallen M.J."/>
        </authorList>
    </citation>
    <scope>NUCLEOTIDE SEQUENCE [LARGE SCALE GENOMIC DNA]</scope>
    <source>
        <strain evidence="3 4">Sa4CUA1</strain>
    </source>
</reference>
<dbReference type="EMBL" id="JACSQQ010000004">
    <property type="protein sequence ID" value="MBD7949514.1"/>
    <property type="molecule type" value="Genomic_DNA"/>
</dbReference>
<dbReference type="InterPro" id="IPR036188">
    <property type="entry name" value="FAD/NAD-bd_sf"/>
</dbReference>
<evidence type="ECO:0000313" key="4">
    <source>
        <dbReference type="Proteomes" id="UP000641803"/>
    </source>
</evidence>
<feature type="region of interest" description="Disordered" evidence="1">
    <location>
        <begin position="1"/>
        <end position="23"/>
    </location>
</feature>
<evidence type="ECO:0000313" key="3">
    <source>
        <dbReference type="EMBL" id="MBD7949514.1"/>
    </source>
</evidence>
<dbReference type="PRINTS" id="PR00420">
    <property type="entry name" value="RNGMNOXGNASE"/>
</dbReference>
<feature type="region of interest" description="Disordered" evidence="1">
    <location>
        <begin position="344"/>
        <end position="363"/>
    </location>
</feature>
<dbReference type="InterPro" id="IPR002938">
    <property type="entry name" value="FAD-bd"/>
</dbReference>
<feature type="compositionally biased region" description="Basic and acidic residues" evidence="1">
    <location>
        <begin position="235"/>
        <end position="251"/>
    </location>
</feature>
<name>A0ABR8RP64_9CELL</name>
<keyword evidence="4" id="KW-1185">Reference proteome</keyword>
<dbReference type="PANTHER" id="PTHR42685:SF19">
    <property type="entry name" value="POSSIBLE OXIDOREDUCTASE"/>
    <property type="match status" value="1"/>
</dbReference>
<dbReference type="Pfam" id="PF01494">
    <property type="entry name" value="FAD_binding_3"/>
    <property type="match status" value="1"/>
</dbReference>
<sequence length="454" mass="47767">MDRAAPRAALVPPPQLRGGGRRGVRAAARPLVLDDRARLHGAQRRAAAAVPAPGRGARARRAPAHVTDTDVLVVGGGPVGLAAAIEARLAGYDVVVVEPRTGPVDKACGEGLMPGALRALQALDVDPDGHVLRGISYRDAHRHADHLFTAGQGRGVRRTTLHAALAERAASLGTTTVTGRVENIDETADRVSAAGISARWLLGCDGLHSTVRRLAGLEVGADAPAHESLLARSRHGGEGHDGADRPGDEAAPHAARIPSELGGTAPPVRPGPDPRRRFGLRRHFRVPAWTDLVEVHWGDHVEAYVTPVARDVVGIAMLGPTGTHFDEALAGFAGLAERLGDAEPLGPVRGAGPLRQRSRRRSTGRVRLVGDASGYVDALTGEGLRVGLAQASAAVGHLDDPGAYERDWARVTRDYRVLTSGLVAWATSPARRAIVPLAAHVPWLYGKVVERLAR</sequence>
<comment type="caution">
    <text evidence="3">The sequence shown here is derived from an EMBL/GenBank/DDBJ whole genome shotgun (WGS) entry which is preliminary data.</text>
</comment>
<dbReference type="PANTHER" id="PTHR42685">
    <property type="entry name" value="GERANYLGERANYL DIPHOSPHATE REDUCTASE"/>
    <property type="match status" value="1"/>
</dbReference>
<protein>
    <submittedName>
        <fullName evidence="3">FAD-dependent monooxygenase</fullName>
    </submittedName>
</protein>
<evidence type="ECO:0000256" key="1">
    <source>
        <dbReference type="SAM" id="MobiDB-lite"/>
    </source>
</evidence>
<gene>
    <name evidence="3" type="ORF">H9652_03705</name>
</gene>
<dbReference type="InterPro" id="IPR050407">
    <property type="entry name" value="Geranylgeranyl_reductase"/>
</dbReference>
<accession>A0ABR8RP64</accession>
<dbReference type="GO" id="GO:0004497">
    <property type="term" value="F:monooxygenase activity"/>
    <property type="evidence" value="ECO:0007669"/>
    <property type="project" value="UniProtKB-KW"/>
</dbReference>
<dbReference type="Gene3D" id="3.50.50.60">
    <property type="entry name" value="FAD/NAD(P)-binding domain"/>
    <property type="match status" value="2"/>
</dbReference>
<feature type="domain" description="FAD-binding" evidence="2">
    <location>
        <begin position="68"/>
        <end position="220"/>
    </location>
</feature>
<feature type="region of interest" description="Disordered" evidence="1">
    <location>
        <begin position="233"/>
        <end position="277"/>
    </location>
</feature>
<evidence type="ECO:0000259" key="2">
    <source>
        <dbReference type="Pfam" id="PF01494"/>
    </source>
</evidence>
<proteinExistence type="predicted"/>
<feature type="compositionally biased region" description="Low complexity" evidence="1">
    <location>
        <begin position="1"/>
        <end position="10"/>
    </location>
</feature>
<organism evidence="3 4">
    <name type="scientific">Oerskovia rustica</name>
    <dbReference type="NCBI Taxonomy" id="2762237"/>
    <lineage>
        <taxon>Bacteria</taxon>
        <taxon>Bacillati</taxon>
        <taxon>Actinomycetota</taxon>
        <taxon>Actinomycetes</taxon>
        <taxon>Micrococcales</taxon>
        <taxon>Cellulomonadaceae</taxon>
        <taxon>Oerskovia</taxon>
    </lineage>
</organism>
<dbReference type="SUPFAM" id="SSF51905">
    <property type="entry name" value="FAD/NAD(P)-binding domain"/>
    <property type="match status" value="1"/>
</dbReference>